<evidence type="ECO:0000256" key="5">
    <source>
        <dbReference type="ARBA" id="ARBA00022692"/>
    </source>
</evidence>
<feature type="transmembrane region" description="Helical" evidence="8">
    <location>
        <begin position="374"/>
        <end position="394"/>
    </location>
</feature>
<sequence>MTVETPAAIARRRPPLPILIAISMLQPFALNVLAPATPALSRALRTDYATIQLTLTFYLVSVAVTQLVVGPVSDRVGRRPCVLAAIVLFLAGSVLGAFATSIEALLVARVVQAAGGGTCFALSRAMVRDTASAAESASLIGYITMGMVVAPMLAPLVGGFLDAHFGWRSIFAACAVLTLAVGLAAVPLLPETAPHRGRGSFADIAGGFPVLVRDRTFVGYTLSLAANSAAFFAFIAGAPYVVVDVMGRSADVYGVYFVGVAGGYMVGNFITGRFGRRLGGERLVSYGTLVSLVCVGVALVLAFLLPWTPATLFLPLIGNSVGNGMTIPGATASALSARPELAGTAAGILGSTQLGIGAGMAALMGAMVPAWPPILVVAMFASVALGLLSFRLALRRKA</sequence>
<evidence type="ECO:0000256" key="2">
    <source>
        <dbReference type="ARBA" id="ARBA00006236"/>
    </source>
</evidence>
<keyword evidence="3 8" id="KW-0813">Transport</keyword>
<dbReference type="GO" id="GO:0005886">
    <property type="term" value="C:plasma membrane"/>
    <property type="evidence" value="ECO:0007669"/>
    <property type="project" value="UniProtKB-SubCell"/>
</dbReference>
<feature type="transmembrane region" description="Helical" evidence="8">
    <location>
        <begin position="283"/>
        <end position="307"/>
    </location>
</feature>
<feature type="transmembrane region" description="Helical" evidence="8">
    <location>
        <begin position="167"/>
        <end position="189"/>
    </location>
</feature>
<dbReference type="Gene3D" id="1.20.1720.10">
    <property type="entry name" value="Multidrug resistance protein D"/>
    <property type="match status" value="1"/>
</dbReference>
<comment type="subcellular location">
    <subcellularLocation>
        <location evidence="8">Cell inner membrane</location>
        <topology evidence="8">Multi-pass membrane protein</topology>
    </subcellularLocation>
    <subcellularLocation>
        <location evidence="1">Cell membrane</location>
        <topology evidence="1">Multi-pass membrane protein</topology>
    </subcellularLocation>
</comment>
<dbReference type="EMBL" id="VUOA01000014">
    <property type="protein sequence ID" value="KAA2238226.1"/>
    <property type="molecule type" value="Genomic_DNA"/>
</dbReference>
<keyword evidence="4" id="KW-1003">Cell membrane</keyword>
<dbReference type="Pfam" id="PF07690">
    <property type="entry name" value="MFS_1"/>
    <property type="match status" value="1"/>
</dbReference>
<dbReference type="GO" id="GO:1990961">
    <property type="term" value="P:xenobiotic detoxification by transmembrane export across the plasma membrane"/>
    <property type="evidence" value="ECO:0007669"/>
    <property type="project" value="InterPro"/>
</dbReference>
<dbReference type="PANTHER" id="PTHR42718">
    <property type="entry name" value="MAJOR FACILITATOR SUPERFAMILY MULTIDRUG TRANSPORTER MFSC"/>
    <property type="match status" value="1"/>
</dbReference>
<feature type="domain" description="Major facilitator superfamily (MFS) profile" evidence="9">
    <location>
        <begin position="15"/>
        <end position="396"/>
    </location>
</feature>
<organism evidence="10 11">
    <name type="scientific">Salinarimonas soli</name>
    <dbReference type="NCBI Taxonomy" id="1638099"/>
    <lineage>
        <taxon>Bacteria</taxon>
        <taxon>Pseudomonadati</taxon>
        <taxon>Pseudomonadota</taxon>
        <taxon>Alphaproteobacteria</taxon>
        <taxon>Hyphomicrobiales</taxon>
        <taxon>Salinarimonadaceae</taxon>
        <taxon>Salinarimonas</taxon>
    </lineage>
</organism>
<keyword evidence="7 8" id="KW-0472">Membrane</keyword>
<dbReference type="Proteomes" id="UP000323142">
    <property type="component" value="Unassembled WGS sequence"/>
</dbReference>
<gene>
    <name evidence="10" type="ORF">F0L46_06155</name>
</gene>
<dbReference type="OrthoDB" id="9800416at2"/>
<feature type="transmembrane region" description="Helical" evidence="8">
    <location>
        <begin position="81"/>
        <end position="100"/>
    </location>
</feature>
<name>A0A5B2VI45_9HYPH</name>
<dbReference type="InterPro" id="IPR020846">
    <property type="entry name" value="MFS_dom"/>
</dbReference>
<dbReference type="RefSeq" id="WP_149816174.1">
    <property type="nucleotide sequence ID" value="NZ_VUOA01000014.1"/>
</dbReference>
<dbReference type="AlphaFoldDB" id="A0A5B2VI45"/>
<feature type="transmembrane region" description="Helical" evidence="8">
    <location>
        <begin position="48"/>
        <end position="69"/>
    </location>
</feature>
<dbReference type="PROSITE" id="PS00216">
    <property type="entry name" value="SUGAR_TRANSPORT_1"/>
    <property type="match status" value="1"/>
</dbReference>
<feature type="transmembrane region" description="Helical" evidence="8">
    <location>
        <begin position="139"/>
        <end position="161"/>
    </location>
</feature>
<comment type="caution">
    <text evidence="8">Lacks conserved residue(s) required for the propagation of feature annotation.</text>
</comment>
<dbReference type="SUPFAM" id="SSF103473">
    <property type="entry name" value="MFS general substrate transporter"/>
    <property type="match status" value="1"/>
</dbReference>
<keyword evidence="5 8" id="KW-0812">Transmembrane</keyword>
<reference evidence="10 11" key="2">
    <citation type="submission" date="2019-09" db="EMBL/GenBank/DDBJ databases">
        <authorList>
            <person name="Jin C."/>
        </authorList>
    </citation>
    <scope>NUCLEOTIDE SEQUENCE [LARGE SCALE GENOMIC DNA]</scope>
    <source>
        <strain evidence="10 11">BN140002</strain>
    </source>
</reference>
<proteinExistence type="inferred from homology"/>
<accession>A0A5B2VI45</accession>
<comment type="caution">
    <text evidence="10">The sequence shown here is derived from an EMBL/GenBank/DDBJ whole genome shotgun (WGS) entry which is preliminary data.</text>
</comment>
<evidence type="ECO:0000256" key="6">
    <source>
        <dbReference type="ARBA" id="ARBA00022989"/>
    </source>
</evidence>
<dbReference type="InterPro" id="IPR011701">
    <property type="entry name" value="MFS"/>
</dbReference>
<keyword evidence="8" id="KW-0997">Cell inner membrane</keyword>
<protein>
    <recommendedName>
        <fullName evidence="8">Bcr/CflA family efflux transporter</fullName>
    </recommendedName>
</protein>
<keyword evidence="11" id="KW-1185">Reference proteome</keyword>
<feature type="transmembrane region" description="Helical" evidence="8">
    <location>
        <begin position="16"/>
        <end position="36"/>
    </location>
</feature>
<evidence type="ECO:0000256" key="7">
    <source>
        <dbReference type="ARBA" id="ARBA00023136"/>
    </source>
</evidence>
<feature type="transmembrane region" description="Helical" evidence="8">
    <location>
        <begin position="217"/>
        <end position="241"/>
    </location>
</feature>
<evidence type="ECO:0000313" key="10">
    <source>
        <dbReference type="EMBL" id="KAA2238226.1"/>
    </source>
</evidence>
<evidence type="ECO:0000256" key="4">
    <source>
        <dbReference type="ARBA" id="ARBA00022475"/>
    </source>
</evidence>
<reference evidence="10 11" key="1">
    <citation type="submission" date="2019-09" db="EMBL/GenBank/DDBJ databases">
        <title>Salinarimonas rosea gen. nov., sp. nov., a new member of the a-2 subgroup of the Proteobacteria.</title>
        <authorList>
            <person name="Liu J."/>
        </authorList>
    </citation>
    <scope>NUCLEOTIDE SEQUENCE [LARGE SCALE GENOMIC DNA]</scope>
    <source>
        <strain evidence="10 11">BN140002</strain>
    </source>
</reference>
<dbReference type="InterPro" id="IPR036259">
    <property type="entry name" value="MFS_trans_sf"/>
</dbReference>
<dbReference type="NCBIfam" id="TIGR00710">
    <property type="entry name" value="efflux_Bcr_CflA"/>
    <property type="match status" value="1"/>
</dbReference>
<evidence type="ECO:0000259" key="9">
    <source>
        <dbReference type="PROSITE" id="PS50850"/>
    </source>
</evidence>
<dbReference type="InterPro" id="IPR005829">
    <property type="entry name" value="Sugar_transporter_CS"/>
</dbReference>
<dbReference type="CDD" id="cd17320">
    <property type="entry name" value="MFS_MdfA_MDR_like"/>
    <property type="match status" value="1"/>
</dbReference>
<feature type="transmembrane region" description="Helical" evidence="8">
    <location>
        <begin position="106"/>
        <end position="127"/>
    </location>
</feature>
<evidence type="ECO:0000256" key="3">
    <source>
        <dbReference type="ARBA" id="ARBA00022448"/>
    </source>
</evidence>
<evidence type="ECO:0000313" key="11">
    <source>
        <dbReference type="Proteomes" id="UP000323142"/>
    </source>
</evidence>
<evidence type="ECO:0000256" key="1">
    <source>
        <dbReference type="ARBA" id="ARBA00004651"/>
    </source>
</evidence>
<dbReference type="PANTHER" id="PTHR42718:SF46">
    <property type="entry name" value="BLR6921 PROTEIN"/>
    <property type="match status" value="1"/>
</dbReference>
<evidence type="ECO:0000256" key="8">
    <source>
        <dbReference type="RuleBase" id="RU365088"/>
    </source>
</evidence>
<dbReference type="GO" id="GO:0042910">
    <property type="term" value="F:xenobiotic transmembrane transporter activity"/>
    <property type="evidence" value="ECO:0007669"/>
    <property type="project" value="InterPro"/>
</dbReference>
<dbReference type="PROSITE" id="PS50850">
    <property type="entry name" value="MFS"/>
    <property type="match status" value="1"/>
</dbReference>
<comment type="similarity">
    <text evidence="2 8">Belongs to the major facilitator superfamily. Bcr/CmlA family.</text>
</comment>
<dbReference type="InterPro" id="IPR004812">
    <property type="entry name" value="Efflux_drug-R_Bcr/CmlA"/>
</dbReference>
<feature type="transmembrane region" description="Helical" evidence="8">
    <location>
        <begin position="253"/>
        <end position="271"/>
    </location>
</feature>
<keyword evidence="6 8" id="KW-1133">Transmembrane helix</keyword>